<dbReference type="PIRSF" id="PIRSF003078">
    <property type="entry name" value="GidB"/>
    <property type="match status" value="1"/>
</dbReference>
<dbReference type="SUPFAM" id="SSF53335">
    <property type="entry name" value="S-adenosyl-L-methionine-dependent methyltransferases"/>
    <property type="match status" value="1"/>
</dbReference>
<comment type="subcellular location">
    <subcellularLocation>
        <location evidence="6">Cytoplasm</location>
    </subcellularLocation>
</comment>
<reference evidence="7" key="2">
    <citation type="journal article" date="2021" name="PeerJ">
        <title>Extensive microbial diversity within the chicken gut microbiome revealed by metagenomics and culture.</title>
        <authorList>
            <person name="Gilroy R."/>
            <person name="Ravi A."/>
            <person name="Getino M."/>
            <person name="Pursley I."/>
            <person name="Horton D.L."/>
            <person name="Alikhan N.F."/>
            <person name="Baker D."/>
            <person name="Gharbi K."/>
            <person name="Hall N."/>
            <person name="Watson M."/>
            <person name="Adriaenssens E.M."/>
            <person name="Foster-Nyarko E."/>
            <person name="Jarju S."/>
            <person name="Secka A."/>
            <person name="Antonio M."/>
            <person name="Oren A."/>
            <person name="Chaudhuri R.R."/>
            <person name="La Ragione R."/>
            <person name="Hildebrand F."/>
            <person name="Pallen M.J."/>
        </authorList>
    </citation>
    <scope>NUCLEOTIDE SEQUENCE</scope>
    <source>
        <strain evidence="7">ChiW16-3235</strain>
    </source>
</reference>
<feature type="binding site" evidence="6">
    <location>
        <position position="73"/>
    </location>
    <ligand>
        <name>S-adenosyl-L-methionine</name>
        <dbReference type="ChEBI" id="CHEBI:59789"/>
    </ligand>
</feature>
<dbReference type="NCBIfam" id="TIGR00138">
    <property type="entry name" value="rsmG_gidB"/>
    <property type="match status" value="1"/>
</dbReference>
<feature type="binding site" evidence="6">
    <location>
        <position position="138"/>
    </location>
    <ligand>
        <name>S-adenosyl-L-methionine</name>
        <dbReference type="ChEBI" id="CHEBI:59789"/>
    </ligand>
</feature>
<sequence length="225" mass="25442">MDEKYYKELVCGQHKEEFEKLYEMLIQYNKMYNLTSITQKEDVFNKHFLDSVVGEGYFEKNAAVCEIGSGGGFPSLPLKIVRKDLSFTLIESTGKKCSYLQAVVDNFNFEGVKVMNIRAEEGARDKLLREKFDAAVARAVARLNTLCEYCLPFVKVGGVFVAYKGDCGEEVAEAENAVKILGGRIKKVDKFELYGERRSLVVIEKVAPTPPKYPRGRGLERKKPL</sequence>
<gene>
    <name evidence="6 7" type="primary">rsmG</name>
    <name evidence="7" type="ORF">IAB94_00850</name>
</gene>
<dbReference type="Gene3D" id="3.40.50.150">
    <property type="entry name" value="Vaccinia Virus protein VP39"/>
    <property type="match status" value="1"/>
</dbReference>
<evidence type="ECO:0000256" key="6">
    <source>
        <dbReference type="HAMAP-Rule" id="MF_00074"/>
    </source>
</evidence>
<organism evidence="7 8">
    <name type="scientific">Candidatus Coproplasma avicola</name>
    <dbReference type="NCBI Taxonomy" id="2840744"/>
    <lineage>
        <taxon>Bacteria</taxon>
        <taxon>Bacillati</taxon>
        <taxon>Bacillota</taxon>
        <taxon>Clostridia</taxon>
        <taxon>Eubacteriales</taxon>
        <taxon>Candidatus Coproplasma</taxon>
    </lineage>
</organism>
<dbReference type="InterPro" id="IPR003682">
    <property type="entry name" value="rRNA_ssu_MeTfrase_G"/>
</dbReference>
<feature type="binding site" evidence="6">
    <location>
        <begin position="91"/>
        <end position="93"/>
    </location>
    <ligand>
        <name>S-adenosyl-L-methionine</name>
        <dbReference type="ChEBI" id="CHEBI:59789"/>
    </ligand>
</feature>
<evidence type="ECO:0000256" key="3">
    <source>
        <dbReference type="ARBA" id="ARBA00022603"/>
    </source>
</evidence>
<keyword evidence="3 6" id="KW-0489">Methyltransferase</keyword>
<protein>
    <recommendedName>
        <fullName evidence="6">Ribosomal RNA small subunit methyltransferase G</fullName>
        <ecNumber evidence="6">2.1.1.-</ecNumber>
    </recommendedName>
    <alternativeName>
        <fullName evidence="6">16S rRNA 7-methylguanosine methyltransferase</fullName>
        <shortName evidence="6">16S rRNA m7G methyltransferase</shortName>
    </alternativeName>
</protein>
<dbReference type="Proteomes" id="UP000823913">
    <property type="component" value="Unassembled WGS sequence"/>
</dbReference>
<evidence type="ECO:0000256" key="2">
    <source>
        <dbReference type="ARBA" id="ARBA00022552"/>
    </source>
</evidence>
<comment type="similarity">
    <text evidence="6">Belongs to the methyltransferase superfamily. RNA methyltransferase RsmG family.</text>
</comment>
<comment type="caution">
    <text evidence="7">The sequence shown here is derived from an EMBL/GenBank/DDBJ whole genome shotgun (WGS) entry which is preliminary data.</text>
</comment>
<dbReference type="HAMAP" id="MF_00074">
    <property type="entry name" value="16SrRNA_methyltr_G"/>
    <property type="match status" value="1"/>
</dbReference>
<dbReference type="AlphaFoldDB" id="A0A9D1J934"/>
<evidence type="ECO:0000256" key="4">
    <source>
        <dbReference type="ARBA" id="ARBA00022679"/>
    </source>
</evidence>
<dbReference type="PANTHER" id="PTHR31760">
    <property type="entry name" value="S-ADENOSYL-L-METHIONINE-DEPENDENT METHYLTRANSFERASES SUPERFAMILY PROTEIN"/>
    <property type="match status" value="1"/>
</dbReference>
<keyword evidence="1 6" id="KW-0963">Cytoplasm</keyword>
<evidence type="ECO:0000256" key="5">
    <source>
        <dbReference type="ARBA" id="ARBA00022691"/>
    </source>
</evidence>
<dbReference type="FunFam" id="3.40.50.150:FF:000041">
    <property type="entry name" value="Ribosomal RNA small subunit methyltransferase G"/>
    <property type="match status" value="1"/>
</dbReference>
<feature type="binding site" evidence="6">
    <location>
        <begin position="119"/>
        <end position="120"/>
    </location>
    <ligand>
        <name>S-adenosyl-L-methionine</name>
        <dbReference type="ChEBI" id="CHEBI:59789"/>
    </ligand>
</feature>
<keyword evidence="5 6" id="KW-0949">S-adenosyl-L-methionine</keyword>
<proteinExistence type="inferred from homology"/>
<evidence type="ECO:0000313" key="7">
    <source>
        <dbReference type="EMBL" id="HIR66577.1"/>
    </source>
</evidence>
<dbReference type="PANTHER" id="PTHR31760:SF0">
    <property type="entry name" value="S-ADENOSYL-L-METHIONINE-DEPENDENT METHYLTRANSFERASES SUPERFAMILY PROTEIN"/>
    <property type="match status" value="1"/>
</dbReference>
<reference evidence="7" key="1">
    <citation type="submission" date="2020-10" db="EMBL/GenBank/DDBJ databases">
        <authorList>
            <person name="Gilroy R."/>
        </authorList>
    </citation>
    <scope>NUCLEOTIDE SEQUENCE</scope>
    <source>
        <strain evidence="7">ChiW16-3235</strain>
    </source>
</reference>
<dbReference type="Pfam" id="PF02527">
    <property type="entry name" value="GidB"/>
    <property type="match status" value="1"/>
</dbReference>
<dbReference type="InterPro" id="IPR029063">
    <property type="entry name" value="SAM-dependent_MTases_sf"/>
</dbReference>
<dbReference type="EC" id="2.1.1.-" evidence="6"/>
<keyword evidence="2 6" id="KW-0698">rRNA processing</keyword>
<evidence type="ECO:0000256" key="1">
    <source>
        <dbReference type="ARBA" id="ARBA00022490"/>
    </source>
</evidence>
<dbReference type="EMBL" id="DVHK01000019">
    <property type="protein sequence ID" value="HIR66577.1"/>
    <property type="molecule type" value="Genomic_DNA"/>
</dbReference>
<keyword evidence="4 6" id="KW-0808">Transferase</keyword>
<dbReference type="GO" id="GO:0005829">
    <property type="term" value="C:cytosol"/>
    <property type="evidence" value="ECO:0007669"/>
    <property type="project" value="TreeGrafter"/>
</dbReference>
<evidence type="ECO:0000313" key="8">
    <source>
        <dbReference type="Proteomes" id="UP000823913"/>
    </source>
</evidence>
<accession>A0A9D1J934</accession>
<name>A0A9D1J934_9FIRM</name>
<comment type="function">
    <text evidence="6">Specifically methylates the N7 position of a guanine in 16S rRNA.</text>
</comment>
<feature type="binding site" evidence="6">
    <location>
        <position position="68"/>
    </location>
    <ligand>
        <name>S-adenosyl-L-methionine</name>
        <dbReference type="ChEBI" id="CHEBI:59789"/>
    </ligand>
</feature>
<dbReference type="GO" id="GO:0070043">
    <property type="term" value="F:rRNA (guanine-N7-)-methyltransferase activity"/>
    <property type="evidence" value="ECO:0007669"/>
    <property type="project" value="UniProtKB-UniRule"/>
</dbReference>